<dbReference type="HOGENOM" id="CLU_517461_0_0_10"/>
<proteinExistence type="predicted"/>
<evidence type="ECO:0000313" key="1">
    <source>
        <dbReference type="EMBL" id="EGJ71550.1"/>
    </source>
</evidence>
<dbReference type="EMBL" id="CM001167">
    <property type="protein sequence ID" value="EGJ71550.1"/>
    <property type="molecule type" value="Genomic_DNA"/>
</dbReference>
<protein>
    <submittedName>
        <fullName evidence="1">Uncharacterized protein</fullName>
    </submittedName>
</protein>
<dbReference type="Proteomes" id="UP000018439">
    <property type="component" value="Chromosome"/>
</dbReference>
<organism evidence="1 2">
    <name type="scientific">Bacteroides coprosuis DSM 18011</name>
    <dbReference type="NCBI Taxonomy" id="679937"/>
    <lineage>
        <taxon>Bacteria</taxon>
        <taxon>Pseudomonadati</taxon>
        <taxon>Bacteroidota</taxon>
        <taxon>Bacteroidia</taxon>
        <taxon>Bacteroidales</taxon>
        <taxon>Bacteroidaceae</taxon>
        <taxon>Bacteroides</taxon>
    </lineage>
</organism>
<name>F3ZNX4_9BACE</name>
<sequence>MKNIWSQSKIAIGTEASFDGILNIQDLLKTLRSKWDHNQYSFINDKKWDHLAAHYSNLDGTQNIRALGQELTLYNTALYTIKEKDGNYSIVPIAKEQMKEFESESKAEGQEANLCMQEGKNFGDPAFRFNSVADSLPSETYALESSDSYYIDFVGKQLFTKSPGAHPKEYNYYRLDLSVWPPKKYPLSKPIINITYSSTHKLYAALELEEESHFNIKRIRIGHEFNDLCAWDCIQLNEEIGGTHFFRWVELAWVGNDLLLIDDAHLWKIKDAAIGGRVFERVSDINACGCCINCSPTLIRTKNGGSFIPSDKKLMEWKDGELQNTGITITKLYAKRFSTAPLGKAGFITTTRRGRIAVHTQTDTGAIHFLDLVDSPSLTCVKELNQDWIAFFTNETYSERDSDLAQFWNHKTDTWLRMKYGALNSSTIHNIMLDDEGTAFIADNQGHLHKITNFFENLAECNNKEEVEEMNSNEWYDGRGVKKAPPSYLKKKECISPARKQMTFEERLDFFGKNYKLTEQKKQRKK</sequence>
<reference evidence="1 2" key="1">
    <citation type="journal article" date="2011" name="Stand. Genomic Sci.">
        <title>Non-contiguous finished genome sequence of Bacteroides coprosuis type strain (PC139).</title>
        <authorList>
            <person name="Land M."/>
            <person name="Held B."/>
            <person name="Gronow S."/>
            <person name="Abt B."/>
            <person name="Lucas S."/>
            <person name="Del Rio T.G."/>
            <person name="Nolan M."/>
            <person name="Tice H."/>
            <person name="Cheng J.F."/>
            <person name="Pitluck S."/>
            <person name="Liolios K."/>
            <person name="Pagani I."/>
            <person name="Ivanova N."/>
            <person name="Mavromatis K."/>
            <person name="Mikhailova N."/>
            <person name="Pati A."/>
            <person name="Tapia R."/>
            <person name="Han C."/>
            <person name="Goodwin L."/>
            <person name="Chen A."/>
            <person name="Palaniappan K."/>
            <person name="Hauser L."/>
            <person name="Brambilla E.M."/>
            <person name="Rohde M."/>
            <person name="Goker M."/>
            <person name="Detter J.C."/>
            <person name="Woyke T."/>
            <person name="Bristow J."/>
            <person name="Eisen J.A."/>
            <person name="Markowitz V."/>
            <person name="Hugenholtz P."/>
            <person name="Kyrpides N.C."/>
            <person name="Klenk H.P."/>
            <person name="Lapidus A."/>
        </authorList>
    </citation>
    <scope>NUCLEOTIDE SEQUENCE</scope>
    <source>
        <strain evidence="1 2">DSM 18011</strain>
    </source>
</reference>
<dbReference type="eggNOG" id="ENOG5033IER">
    <property type="taxonomic scope" value="Bacteria"/>
</dbReference>
<dbReference type="OrthoDB" id="1492652at2"/>
<dbReference type="STRING" id="679937.Bcop_1353"/>
<accession>F3ZNX4</accession>
<gene>
    <name evidence="1" type="ORF">Bcop_1353</name>
</gene>
<keyword evidence="2" id="KW-1185">Reference proteome</keyword>
<dbReference type="AlphaFoldDB" id="F3ZNX4"/>
<evidence type="ECO:0000313" key="2">
    <source>
        <dbReference type="Proteomes" id="UP000018439"/>
    </source>
</evidence>